<dbReference type="OrthoDB" id="2085435at2"/>
<evidence type="ECO:0000256" key="1">
    <source>
        <dbReference type="SAM" id="SignalP"/>
    </source>
</evidence>
<proteinExistence type="predicted"/>
<sequence length="161" mass="18519">MRVKILSMFLFVNLLLAGCVNGVNPKEQSSEAYRVALEAIMKEDKALSSGMEFIAIDMSNFTEVTDEDKEEIKRFFKNKYKIEVKDATFEELKELGHFDEETMMLDGVLLRIENVDFKLNNQIVFEGSKYRSGLGAVGLEVTVHYKDGKWQVKETKMTWIS</sequence>
<keyword evidence="1" id="KW-0732">Signal</keyword>
<name>A0A285CN77_9BACI</name>
<evidence type="ECO:0008006" key="4">
    <source>
        <dbReference type="Google" id="ProtNLM"/>
    </source>
</evidence>
<accession>A0A285CN77</accession>
<gene>
    <name evidence="2" type="ORF">SAMN05877753_102773</name>
</gene>
<feature type="chain" id="PRO_5012153854" description="Peptide ABC transporter substrate-binding protein" evidence="1">
    <location>
        <begin position="23"/>
        <end position="161"/>
    </location>
</feature>
<dbReference type="Proteomes" id="UP000219546">
    <property type="component" value="Unassembled WGS sequence"/>
</dbReference>
<evidence type="ECO:0000313" key="2">
    <source>
        <dbReference type="EMBL" id="SNX68875.1"/>
    </source>
</evidence>
<protein>
    <recommendedName>
        <fullName evidence="4">Peptide ABC transporter substrate-binding protein</fullName>
    </recommendedName>
</protein>
<organism evidence="2 3">
    <name type="scientific">Bacillus oleivorans</name>
    <dbReference type="NCBI Taxonomy" id="1448271"/>
    <lineage>
        <taxon>Bacteria</taxon>
        <taxon>Bacillati</taxon>
        <taxon>Bacillota</taxon>
        <taxon>Bacilli</taxon>
        <taxon>Bacillales</taxon>
        <taxon>Bacillaceae</taxon>
        <taxon>Bacillus</taxon>
    </lineage>
</organism>
<dbReference type="EMBL" id="OAOP01000002">
    <property type="protein sequence ID" value="SNX68875.1"/>
    <property type="molecule type" value="Genomic_DNA"/>
</dbReference>
<dbReference type="PROSITE" id="PS51257">
    <property type="entry name" value="PROKAR_LIPOPROTEIN"/>
    <property type="match status" value="1"/>
</dbReference>
<evidence type="ECO:0000313" key="3">
    <source>
        <dbReference type="Proteomes" id="UP000219546"/>
    </source>
</evidence>
<feature type="signal peptide" evidence="1">
    <location>
        <begin position="1"/>
        <end position="22"/>
    </location>
</feature>
<dbReference type="AlphaFoldDB" id="A0A285CN77"/>
<reference evidence="2 3" key="1">
    <citation type="submission" date="2017-08" db="EMBL/GenBank/DDBJ databases">
        <authorList>
            <person name="de Groot N.N."/>
        </authorList>
    </citation>
    <scope>NUCLEOTIDE SEQUENCE [LARGE SCALE GENOMIC DNA]</scope>
    <source>
        <strain evidence="2 3">JC228</strain>
    </source>
</reference>
<keyword evidence="3" id="KW-1185">Reference proteome</keyword>
<dbReference type="RefSeq" id="WP_097157919.1">
    <property type="nucleotide sequence ID" value="NZ_JBEPMQ010000001.1"/>
</dbReference>